<accession>A0A4Y9IMT2</accession>
<dbReference type="AlphaFoldDB" id="A0A4Y9IMT2"/>
<evidence type="ECO:0000313" key="3">
    <source>
        <dbReference type="Proteomes" id="UP000298285"/>
    </source>
</evidence>
<dbReference type="GO" id="GO:0016740">
    <property type="term" value="F:transferase activity"/>
    <property type="evidence" value="ECO:0007669"/>
    <property type="project" value="UniProtKB-KW"/>
</dbReference>
<dbReference type="SUPFAM" id="SSF53448">
    <property type="entry name" value="Nucleotide-diphospho-sugar transferases"/>
    <property type="match status" value="1"/>
</dbReference>
<organism evidence="2 3">
    <name type="scientific">Dysgonomonas mossii</name>
    <dbReference type="NCBI Taxonomy" id="163665"/>
    <lineage>
        <taxon>Bacteria</taxon>
        <taxon>Pseudomonadati</taxon>
        <taxon>Bacteroidota</taxon>
        <taxon>Bacteroidia</taxon>
        <taxon>Bacteroidales</taxon>
        <taxon>Dysgonomonadaceae</taxon>
        <taxon>Dysgonomonas</taxon>
    </lineage>
</organism>
<gene>
    <name evidence="2" type="ORF">E4T88_07240</name>
</gene>
<dbReference type="Proteomes" id="UP000298285">
    <property type="component" value="Unassembled WGS sequence"/>
</dbReference>
<name>A0A4Y9IMT2_9BACT</name>
<dbReference type="EMBL" id="SPPK01000002">
    <property type="protein sequence ID" value="TFU89800.1"/>
    <property type="molecule type" value="Genomic_DNA"/>
</dbReference>
<dbReference type="CDD" id="cd06433">
    <property type="entry name" value="GT_2_WfgS_like"/>
    <property type="match status" value="1"/>
</dbReference>
<dbReference type="InterPro" id="IPR050834">
    <property type="entry name" value="Glycosyltransf_2"/>
</dbReference>
<evidence type="ECO:0000313" key="2">
    <source>
        <dbReference type="EMBL" id="TFU89800.1"/>
    </source>
</evidence>
<dbReference type="Pfam" id="PF00535">
    <property type="entry name" value="Glycos_transf_2"/>
    <property type="match status" value="1"/>
</dbReference>
<evidence type="ECO:0000259" key="1">
    <source>
        <dbReference type="Pfam" id="PF00535"/>
    </source>
</evidence>
<dbReference type="InterPro" id="IPR029044">
    <property type="entry name" value="Nucleotide-diphossugar_trans"/>
</dbReference>
<dbReference type="OrthoDB" id="9788101at2"/>
<dbReference type="RefSeq" id="WP_135104797.1">
    <property type="nucleotide sequence ID" value="NZ_JADGKW010000002.1"/>
</dbReference>
<sequence length="241" mass="27487">MREDILITVVLVTYNAAETIETAILSVLNQTYKNIECLVIDGASTDNTVDIIKKYNIRYISEPDKGIYDAMNKGWKQGRGEWVLYLGADDELVSNGIEALVNVSSNAEIVYGDTILKFLSGNTKRRGIQDLSVIKYYLCSSHQSFMMKKSVIDSLGGFNLKYKIYGDFDLIQRAYINGYRFRQTKEVISIFFLGGISTNNIMAERERYILLKDNKLAKHPLLVCSYFALKKILLKIKHLYS</sequence>
<dbReference type="PANTHER" id="PTHR43685:SF11">
    <property type="entry name" value="GLYCOSYLTRANSFERASE TAGX-RELATED"/>
    <property type="match status" value="1"/>
</dbReference>
<proteinExistence type="predicted"/>
<reference evidence="2 3" key="1">
    <citation type="submission" date="2019-03" db="EMBL/GenBank/DDBJ databases">
        <title>Diversity of the mouse oral microbiome.</title>
        <authorList>
            <person name="Joseph S."/>
            <person name="Aduse-Opoku J."/>
            <person name="Curtis M."/>
            <person name="Wade W."/>
            <person name="Hashim A."/>
        </authorList>
    </citation>
    <scope>NUCLEOTIDE SEQUENCE [LARGE SCALE GENOMIC DNA]</scope>
    <source>
        <strain evidence="2 3">P11</strain>
    </source>
</reference>
<keyword evidence="2" id="KW-0808">Transferase</keyword>
<feature type="domain" description="Glycosyltransferase 2-like" evidence="1">
    <location>
        <begin position="8"/>
        <end position="134"/>
    </location>
</feature>
<dbReference type="Gene3D" id="3.90.550.10">
    <property type="entry name" value="Spore Coat Polysaccharide Biosynthesis Protein SpsA, Chain A"/>
    <property type="match status" value="1"/>
</dbReference>
<protein>
    <submittedName>
        <fullName evidence="2">Glycosyltransferase</fullName>
    </submittedName>
</protein>
<dbReference type="InterPro" id="IPR001173">
    <property type="entry name" value="Glyco_trans_2-like"/>
</dbReference>
<comment type="caution">
    <text evidence="2">The sequence shown here is derived from an EMBL/GenBank/DDBJ whole genome shotgun (WGS) entry which is preliminary data.</text>
</comment>
<dbReference type="PANTHER" id="PTHR43685">
    <property type="entry name" value="GLYCOSYLTRANSFERASE"/>
    <property type="match status" value="1"/>
</dbReference>